<dbReference type="InterPro" id="IPR011010">
    <property type="entry name" value="DNA_brk_join_enz"/>
</dbReference>
<accession>A0ABS1JMF0</accession>
<evidence type="ECO:0000313" key="3">
    <source>
        <dbReference type="EMBL" id="MBL0425410.1"/>
    </source>
</evidence>
<evidence type="ECO:0000256" key="1">
    <source>
        <dbReference type="ARBA" id="ARBA00023172"/>
    </source>
</evidence>
<dbReference type="InterPro" id="IPR002104">
    <property type="entry name" value="Integrase_catalytic"/>
</dbReference>
<comment type="caution">
    <text evidence="3">The sequence shown here is derived from an EMBL/GenBank/DDBJ whole genome shotgun (WGS) entry which is preliminary data.</text>
</comment>
<dbReference type="Proteomes" id="UP000622707">
    <property type="component" value="Unassembled WGS sequence"/>
</dbReference>
<evidence type="ECO:0000259" key="2">
    <source>
        <dbReference type="PROSITE" id="PS51898"/>
    </source>
</evidence>
<dbReference type="SUPFAM" id="SSF56349">
    <property type="entry name" value="DNA breaking-rejoining enzymes"/>
    <property type="match status" value="1"/>
</dbReference>
<reference evidence="3 4" key="1">
    <citation type="journal article" date="2017" name="Int. J. Syst. Evol. Microbiol.">
        <title>Ramlibacter alkalitolerans sp. nov., alkali-tolerant bacterium isolated from soil of ginseng.</title>
        <authorList>
            <person name="Lee D.H."/>
            <person name="Cha C.J."/>
        </authorList>
    </citation>
    <scope>NUCLEOTIDE SEQUENCE [LARGE SCALE GENOMIC DNA]</scope>
    <source>
        <strain evidence="3 4">KACC 19305</strain>
    </source>
</reference>
<dbReference type="RefSeq" id="WP_201688988.1">
    <property type="nucleotide sequence ID" value="NZ_JAEQND010000005.1"/>
</dbReference>
<organism evidence="3 4">
    <name type="scientific">Ramlibacter alkalitolerans</name>
    <dbReference type="NCBI Taxonomy" id="2039631"/>
    <lineage>
        <taxon>Bacteria</taxon>
        <taxon>Pseudomonadati</taxon>
        <taxon>Pseudomonadota</taxon>
        <taxon>Betaproteobacteria</taxon>
        <taxon>Burkholderiales</taxon>
        <taxon>Comamonadaceae</taxon>
        <taxon>Ramlibacter</taxon>
    </lineage>
</organism>
<dbReference type="EMBL" id="JAEQND010000005">
    <property type="protein sequence ID" value="MBL0425410.1"/>
    <property type="molecule type" value="Genomic_DNA"/>
</dbReference>
<keyword evidence="1" id="KW-0233">DNA recombination</keyword>
<feature type="domain" description="Tyr recombinase" evidence="2">
    <location>
        <begin position="452"/>
        <end position="650"/>
    </location>
</feature>
<keyword evidence="4" id="KW-1185">Reference proteome</keyword>
<name>A0ABS1JMF0_9BURK</name>
<evidence type="ECO:0000313" key="4">
    <source>
        <dbReference type="Proteomes" id="UP000622707"/>
    </source>
</evidence>
<proteinExistence type="predicted"/>
<dbReference type="InterPro" id="IPR013762">
    <property type="entry name" value="Integrase-like_cat_sf"/>
</dbReference>
<sequence>MFTYSFAMSRYSITGPGNGKLVAVLSSPGRLTPSMATTYVLLIERHTARLRETSTSTSKEQIVRNHLTALRAFLRSHNLSETAPVGTEMTTDFADAVERHVAASGLGGRSRSDRFGLLRAWKTTFEYMQKGPESKSIGRQRRSAEAAVADMTPFERGLRAALKSQGLCPKRAAHLAGISPSALGRWTRGALPNQRSTQNLPRLENVLKLEPGTLSTLLHESLTEDGPTHVSAYRQRQSAAPKISYSLKREEVSQDLLNEWRSLLAYKTDVVPSGELKRRAGAEWTLVEADQAARAPTEFNSLDGLVADTADGDWKRVARFLGFLRLEQHGGYGRPVDDVQTLAWLAVPEAVTAFLNFMTKRSCGLKHMGHAVFCSLVASLTSAEYGYLAQSQELLAKLPADIVKGRSWSTLCLKAYAIARTWKSKSKDVSRSPADALQFFLNQSFPLAPVFAAMKKLRRQGDLAARGSTEEAVARRDEVLLGLLSSNPLRSKNIGNLTLQALKSGGNIYKTATGDWRLRILGKHMKNRKRVRAQIYDVPIAKWLTGRLDDYVTHFRPVLVGEGQDCGLLFVTRAGARLNVSARVYSLTKTLIPQSGGIYTHAFRHLVATDWLTRNPNDFLTVSELLNDTIAVVMKNYAHLKKDVAFVRYEVYLEKMIAAQNL</sequence>
<dbReference type="Gene3D" id="1.10.443.10">
    <property type="entry name" value="Intergrase catalytic core"/>
    <property type="match status" value="1"/>
</dbReference>
<gene>
    <name evidence="3" type="ORF">JI746_09830</name>
</gene>
<dbReference type="PROSITE" id="PS51898">
    <property type="entry name" value="TYR_RECOMBINASE"/>
    <property type="match status" value="1"/>
</dbReference>
<protein>
    <recommendedName>
        <fullName evidence="2">Tyr recombinase domain-containing protein</fullName>
    </recommendedName>
</protein>